<dbReference type="SMART" id="SM01373">
    <property type="entry name" value="MAGE"/>
    <property type="match status" value="1"/>
</dbReference>
<evidence type="ECO:0000259" key="2">
    <source>
        <dbReference type="PROSITE" id="PS50838"/>
    </source>
</evidence>
<feature type="region of interest" description="Disordered" evidence="1">
    <location>
        <begin position="22"/>
        <end position="68"/>
    </location>
</feature>
<organism evidence="3 4">
    <name type="scientific">Aldrovandia affinis</name>
    <dbReference type="NCBI Taxonomy" id="143900"/>
    <lineage>
        <taxon>Eukaryota</taxon>
        <taxon>Metazoa</taxon>
        <taxon>Chordata</taxon>
        <taxon>Craniata</taxon>
        <taxon>Vertebrata</taxon>
        <taxon>Euteleostomi</taxon>
        <taxon>Actinopterygii</taxon>
        <taxon>Neopterygii</taxon>
        <taxon>Teleostei</taxon>
        <taxon>Notacanthiformes</taxon>
        <taxon>Halosauridae</taxon>
        <taxon>Aldrovandia</taxon>
    </lineage>
</organism>
<dbReference type="PROSITE" id="PS50838">
    <property type="entry name" value="MAGE"/>
    <property type="match status" value="1"/>
</dbReference>
<accession>A0AAD7RNH9</accession>
<dbReference type="PANTHER" id="PTHR11736:SF14">
    <property type="entry name" value="NSE3 HOMOLOG, SMC5-SMC6 COMPLEX COMPONENT"/>
    <property type="match status" value="1"/>
</dbReference>
<evidence type="ECO:0000256" key="1">
    <source>
        <dbReference type="SAM" id="MobiDB-lite"/>
    </source>
</evidence>
<dbReference type="Proteomes" id="UP001221898">
    <property type="component" value="Unassembled WGS sequence"/>
</dbReference>
<dbReference type="FunFam" id="1.10.10.1210:FF:000001">
    <property type="entry name" value="melanoma-associated antigen D1"/>
    <property type="match status" value="1"/>
</dbReference>
<dbReference type="InterPro" id="IPR041899">
    <property type="entry name" value="MAGE_WH2"/>
</dbReference>
<dbReference type="Gene3D" id="1.10.10.1210">
    <property type="entry name" value="MAGE homology domain, winged helix WH2 motif"/>
    <property type="match status" value="1"/>
</dbReference>
<comment type="caution">
    <text evidence="3">The sequence shown here is derived from an EMBL/GenBank/DDBJ whole genome shotgun (WGS) entry which is preliminary data.</text>
</comment>
<evidence type="ECO:0000313" key="3">
    <source>
        <dbReference type="EMBL" id="KAJ8387454.1"/>
    </source>
</evidence>
<dbReference type="EMBL" id="JAINUG010000211">
    <property type="protein sequence ID" value="KAJ8387454.1"/>
    <property type="molecule type" value="Genomic_DNA"/>
</dbReference>
<sequence>MQLLRISDAVFRGLLNFRNGERTPNVAMSQKRRKSGMQISQGRNSRISQDQDDESEDRSFTQTSSSQVQRRMERLTVAQVDRKMAEVVQFILIKDQKKVPIKRAEIVKHVMKEYRDVYPEIMKRVTRTFEQVFGLKLVEIDTKNHVYILINKLEPIFGDQVGMGPGNHRTGLLFVILSIIFMKGGVVKESVVWNTLKKLRVEPGEKHEDFGDVKKLVTEEFVRQKNLEYVRIPHTDPVEYEFRWGQRAETEVSKIRMLQFVSELHDQEPQSWTQQYKEATTVEGPSSQR</sequence>
<evidence type="ECO:0000313" key="4">
    <source>
        <dbReference type="Proteomes" id="UP001221898"/>
    </source>
</evidence>
<name>A0AAD7RNH9_9TELE</name>
<proteinExistence type="predicted"/>
<dbReference type="AlphaFoldDB" id="A0AAD7RNH9"/>
<feature type="domain" description="MAGE" evidence="2">
    <location>
        <begin position="80"/>
        <end position="279"/>
    </location>
</feature>
<dbReference type="InterPro" id="IPR002190">
    <property type="entry name" value="MHD_dom"/>
</dbReference>
<protein>
    <recommendedName>
        <fullName evidence="2">MAGE domain-containing protein</fullName>
    </recommendedName>
</protein>
<reference evidence="3" key="1">
    <citation type="journal article" date="2023" name="Science">
        <title>Genome structures resolve the early diversification of teleost fishes.</title>
        <authorList>
            <person name="Parey E."/>
            <person name="Louis A."/>
            <person name="Montfort J."/>
            <person name="Bouchez O."/>
            <person name="Roques C."/>
            <person name="Iampietro C."/>
            <person name="Lluch J."/>
            <person name="Castinel A."/>
            <person name="Donnadieu C."/>
            <person name="Desvignes T."/>
            <person name="Floi Bucao C."/>
            <person name="Jouanno E."/>
            <person name="Wen M."/>
            <person name="Mejri S."/>
            <person name="Dirks R."/>
            <person name="Jansen H."/>
            <person name="Henkel C."/>
            <person name="Chen W.J."/>
            <person name="Zahm M."/>
            <person name="Cabau C."/>
            <person name="Klopp C."/>
            <person name="Thompson A.W."/>
            <person name="Robinson-Rechavi M."/>
            <person name="Braasch I."/>
            <person name="Lecointre G."/>
            <person name="Bobe J."/>
            <person name="Postlethwait J.H."/>
            <person name="Berthelot C."/>
            <person name="Roest Crollius H."/>
            <person name="Guiguen Y."/>
        </authorList>
    </citation>
    <scope>NUCLEOTIDE SEQUENCE</scope>
    <source>
        <strain evidence="3">NC1722</strain>
    </source>
</reference>
<dbReference type="InterPro" id="IPR041898">
    <property type="entry name" value="MAGE_WH1"/>
</dbReference>
<dbReference type="InterPro" id="IPR037445">
    <property type="entry name" value="MAGE"/>
</dbReference>
<dbReference type="PANTHER" id="PTHR11736">
    <property type="entry name" value="MELANOMA-ASSOCIATED ANTIGEN MAGE ANTIGEN"/>
    <property type="match status" value="1"/>
</dbReference>
<dbReference type="Pfam" id="PF01454">
    <property type="entry name" value="MAGE"/>
    <property type="match status" value="1"/>
</dbReference>
<feature type="compositionally biased region" description="Polar residues" evidence="1">
    <location>
        <begin position="269"/>
        <end position="289"/>
    </location>
</feature>
<keyword evidence="4" id="KW-1185">Reference proteome</keyword>
<feature type="region of interest" description="Disordered" evidence="1">
    <location>
        <begin position="268"/>
        <end position="289"/>
    </location>
</feature>
<gene>
    <name evidence="3" type="ORF">AAFF_G00156920</name>
</gene>
<dbReference type="Gene3D" id="1.10.10.1200">
    <property type="entry name" value="MAGE homology domain, winged helix WH1 motif"/>
    <property type="match status" value="1"/>
</dbReference>
<dbReference type="GO" id="GO:0005634">
    <property type="term" value="C:nucleus"/>
    <property type="evidence" value="ECO:0007669"/>
    <property type="project" value="TreeGrafter"/>
</dbReference>